<evidence type="ECO:0000256" key="2">
    <source>
        <dbReference type="ARBA" id="ARBA00022737"/>
    </source>
</evidence>
<dbReference type="GO" id="GO:2000037">
    <property type="term" value="P:regulation of stomatal complex patterning"/>
    <property type="evidence" value="ECO:0007669"/>
    <property type="project" value="UniProtKB-ARBA"/>
</dbReference>
<reference evidence="9" key="1">
    <citation type="journal article" date="2012" name="MBio">
        <title>Comparative genome analysis of Trichophyton rubrum and related dermatophytes reveals candidate genes involved in infection.</title>
        <authorList>
            <person name="Martinez D.A."/>
            <person name="Oliver B.G."/>
            <person name="Graeser Y."/>
            <person name="Goldberg J.M."/>
            <person name="Li W."/>
            <person name="Martinez-Rossi N.M."/>
            <person name="Monod M."/>
            <person name="Shelest E."/>
            <person name="Barton R.C."/>
            <person name="Birch E."/>
            <person name="Brakhage A.A."/>
            <person name="Chen Z."/>
            <person name="Gurr S.J."/>
            <person name="Heiman D."/>
            <person name="Heitman J."/>
            <person name="Kosti I."/>
            <person name="Rossi A."/>
            <person name="Saif S."/>
            <person name="Samalova M."/>
            <person name="Saunders C.W."/>
            <person name="Shea T."/>
            <person name="Summerbell R.C."/>
            <person name="Xu J."/>
            <person name="Young S."/>
            <person name="Zeng Q."/>
            <person name="Birren B.W."/>
            <person name="Cuomo C.A."/>
            <person name="White T.C."/>
        </authorList>
    </citation>
    <scope>NUCLEOTIDE SEQUENCE [LARGE SCALE GENOMIC DNA]</scope>
    <source>
        <strain evidence="9">ATCC MYA-4606 / CBS 127.97</strain>
    </source>
</reference>
<feature type="domain" description="HTH myb-type" evidence="7">
    <location>
        <begin position="1"/>
        <end position="57"/>
    </location>
</feature>
<proteinExistence type="predicted"/>
<dbReference type="GO" id="GO:1902806">
    <property type="term" value="P:regulation of cell cycle G1/S phase transition"/>
    <property type="evidence" value="ECO:0007669"/>
    <property type="project" value="UniProtKB-ARBA"/>
</dbReference>
<gene>
    <name evidence="8" type="ORF">TEQG_04364</name>
</gene>
<dbReference type="OrthoDB" id="2143914at2759"/>
<dbReference type="EMBL" id="DS995738">
    <property type="protein sequence ID" value="EGE05206.1"/>
    <property type="molecule type" value="Genomic_DNA"/>
</dbReference>
<dbReference type="GO" id="GO:0032875">
    <property type="term" value="P:regulation of DNA endoreduplication"/>
    <property type="evidence" value="ECO:0007669"/>
    <property type="project" value="UniProtKB-ARBA"/>
</dbReference>
<dbReference type="Gene3D" id="1.10.10.60">
    <property type="entry name" value="Homeodomain-like"/>
    <property type="match status" value="2"/>
</dbReference>
<dbReference type="GO" id="GO:0050891">
    <property type="term" value="P:multicellular organismal-level water homeostasis"/>
    <property type="evidence" value="ECO:0007669"/>
    <property type="project" value="UniProtKB-ARBA"/>
</dbReference>
<dbReference type="GO" id="GO:0045944">
    <property type="term" value="P:positive regulation of transcription by RNA polymerase II"/>
    <property type="evidence" value="ECO:0007669"/>
    <property type="project" value="TreeGrafter"/>
</dbReference>
<dbReference type="InterPro" id="IPR009057">
    <property type="entry name" value="Homeodomain-like_sf"/>
</dbReference>
<comment type="subcellular location">
    <subcellularLocation>
        <location evidence="1">Nucleus</location>
    </subcellularLocation>
</comment>
<dbReference type="GO" id="GO:1902584">
    <property type="term" value="P:positive regulation of response to water deprivation"/>
    <property type="evidence" value="ECO:0007669"/>
    <property type="project" value="UniProtKB-ARBA"/>
</dbReference>
<dbReference type="GO" id="GO:0000978">
    <property type="term" value="F:RNA polymerase II cis-regulatory region sequence-specific DNA binding"/>
    <property type="evidence" value="ECO:0007669"/>
    <property type="project" value="TreeGrafter"/>
</dbReference>
<keyword evidence="4" id="KW-0539">Nucleus</keyword>
<sequence>MPQSQRRGPWVPEEDQTLLQLVSSQGPNNWVRISQHMKYRSPKQCRERFHQNLKPTLNHDPISAEEGLIIERLVSEMGKRWAEIARRLGNRSDNAVKNWWNGSVNRKRRGMAAGGGAASHSPASSSSPSRTPNGRVEPPYQKASSRSPQTQYRCPRAEHAMYSQASHMDRQRSWTSISDYQSSQHQHQQQDERGEYLHQRIHSPRPLEYRSSLYDLPKETLNSARWQQCNSQPQSPATGRRVLTPIFTTRNSNQATDSAMTSPAFSEMSHAPSLGGPPSMVSDHNSVASASPKTVTSPSALATPVEIHHSHHRSSSSASSYDERRRGSAPLISSFAKPHHSSDNLLYQPHPMQSSLRHHQHSISAPHNQLPPISDLENLLLLVLLLVILGWSPSIAQLRHFSPFLPPPLFFFSPRLVYYNLG</sequence>
<feature type="region of interest" description="Disordered" evidence="5">
    <location>
        <begin position="304"/>
        <end position="323"/>
    </location>
</feature>
<evidence type="ECO:0000256" key="1">
    <source>
        <dbReference type="ARBA" id="ARBA00004123"/>
    </source>
</evidence>
<evidence type="ECO:0000256" key="3">
    <source>
        <dbReference type="ARBA" id="ARBA00023125"/>
    </source>
</evidence>
<name>F2PTI8_TRIEC</name>
<dbReference type="InterPro" id="IPR050560">
    <property type="entry name" value="MYB_TF"/>
</dbReference>
<dbReference type="SUPFAM" id="SSF46689">
    <property type="entry name" value="Homeodomain-like"/>
    <property type="match status" value="1"/>
</dbReference>
<keyword evidence="3" id="KW-0238">DNA-binding</keyword>
<dbReference type="HOGENOM" id="CLU_046302_1_0_1"/>
<protein>
    <submittedName>
        <fullName evidence="8">MYB family conidiophore development protein FlbD</fullName>
    </submittedName>
</protein>
<accession>F2PTI8</accession>
<feature type="domain" description="Myb-like" evidence="6">
    <location>
        <begin position="54"/>
        <end position="104"/>
    </location>
</feature>
<feature type="region of interest" description="Disordered" evidence="5">
    <location>
        <begin position="248"/>
        <end position="299"/>
    </location>
</feature>
<dbReference type="VEuPathDB" id="FungiDB:TEQG_04364"/>
<dbReference type="AlphaFoldDB" id="F2PTI8"/>
<dbReference type="Proteomes" id="UP000009169">
    <property type="component" value="Unassembled WGS sequence"/>
</dbReference>
<keyword evidence="9" id="KW-1185">Reference proteome</keyword>
<dbReference type="GO" id="GO:0033993">
    <property type="term" value="P:response to lipid"/>
    <property type="evidence" value="ECO:0007669"/>
    <property type="project" value="UniProtKB-ARBA"/>
</dbReference>
<dbReference type="InterPro" id="IPR001005">
    <property type="entry name" value="SANT/Myb"/>
</dbReference>
<dbReference type="SMART" id="SM00717">
    <property type="entry name" value="SANT"/>
    <property type="match status" value="2"/>
</dbReference>
<dbReference type="PANTHER" id="PTHR45614:SF25">
    <property type="entry name" value="MYB PROTEIN"/>
    <property type="match status" value="1"/>
</dbReference>
<evidence type="ECO:0000313" key="9">
    <source>
        <dbReference type="Proteomes" id="UP000009169"/>
    </source>
</evidence>
<dbReference type="PROSITE" id="PS50090">
    <property type="entry name" value="MYB_LIKE"/>
    <property type="match status" value="2"/>
</dbReference>
<evidence type="ECO:0000259" key="7">
    <source>
        <dbReference type="PROSITE" id="PS51294"/>
    </source>
</evidence>
<organism evidence="8 9">
    <name type="scientific">Trichophyton equinum (strain ATCC MYA-4606 / CBS 127.97)</name>
    <name type="common">Horse ringworm fungus</name>
    <dbReference type="NCBI Taxonomy" id="559882"/>
    <lineage>
        <taxon>Eukaryota</taxon>
        <taxon>Fungi</taxon>
        <taxon>Dikarya</taxon>
        <taxon>Ascomycota</taxon>
        <taxon>Pezizomycotina</taxon>
        <taxon>Eurotiomycetes</taxon>
        <taxon>Eurotiomycetidae</taxon>
        <taxon>Onygenales</taxon>
        <taxon>Arthrodermataceae</taxon>
        <taxon>Trichophyton</taxon>
    </lineage>
</organism>
<dbReference type="GO" id="GO:1901002">
    <property type="term" value="P:positive regulation of response to salt stress"/>
    <property type="evidence" value="ECO:0007669"/>
    <property type="project" value="UniProtKB-ARBA"/>
</dbReference>
<dbReference type="PROSITE" id="PS51294">
    <property type="entry name" value="HTH_MYB"/>
    <property type="match status" value="2"/>
</dbReference>
<keyword evidence="2" id="KW-0677">Repeat</keyword>
<feature type="domain" description="HTH myb-type" evidence="7">
    <location>
        <begin position="58"/>
        <end position="108"/>
    </location>
</feature>
<feature type="compositionally biased region" description="Polar residues" evidence="5">
    <location>
        <begin position="248"/>
        <end position="264"/>
    </location>
</feature>
<feature type="compositionally biased region" description="Polar residues" evidence="5">
    <location>
        <begin position="282"/>
        <end position="299"/>
    </location>
</feature>
<dbReference type="InterPro" id="IPR017930">
    <property type="entry name" value="Myb_dom"/>
</dbReference>
<dbReference type="GO" id="GO:0000981">
    <property type="term" value="F:DNA-binding transcription factor activity, RNA polymerase II-specific"/>
    <property type="evidence" value="ECO:0007669"/>
    <property type="project" value="TreeGrafter"/>
</dbReference>
<feature type="compositionally biased region" description="Polar residues" evidence="5">
    <location>
        <begin position="142"/>
        <end position="152"/>
    </location>
</feature>
<feature type="compositionally biased region" description="Low complexity" evidence="5">
    <location>
        <begin position="118"/>
        <end position="135"/>
    </location>
</feature>
<dbReference type="eggNOG" id="KOG0048">
    <property type="taxonomic scope" value="Eukaryota"/>
</dbReference>
<dbReference type="GO" id="GO:0005634">
    <property type="term" value="C:nucleus"/>
    <property type="evidence" value="ECO:0007669"/>
    <property type="project" value="UniProtKB-SubCell"/>
</dbReference>
<evidence type="ECO:0000256" key="5">
    <source>
        <dbReference type="SAM" id="MobiDB-lite"/>
    </source>
</evidence>
<dbReference type="PANTHER" id="PTHR45614">
    <property type="entry name" value="MYB PROTEIN-RELATED"/>
    <property type="match status" value="1"/>
</dbReference>
<dbReference type="GO" id="GO:0000278">
    <property type="term" value="P:mitotic cell cycle"/>
    <property type="evidence" value="ECO:0007669"/>
    <property type="project" value="TreeGrafter"/>
</dbReference>
<dbReference type="Pfam" id="PF00249">
    <property type="entry name" value="Myb_DNA-binding"/>
    <property type="match status" value="2"/>
</dbReference>
<feature type="domain" description="Myb-like" evidence="6">
    <location>
        <begin position="2"/>
        <end position="53"/>
    </location>
</feature>
<evidence type="ECO:0000313" key="8">
    <source>
        <dbReference type="EMBL" id="EGE05206.1"/>
    </source>
</evidence>
<dbReference type="CDD" id="cd00167">
    <property type="entry name" value="SANT"/>
    <property type="match status" value="2"/>
</dbReference>
<evidence type="ECO:0000259" key="6">
    <source>
        <dbReference type="PROSITE" id="PS50090"/>
    </source>
</evidence>
<feature type="region of interest" description="Disordered" evidence="5">
    <location>
        <begin position="107"/>
        <end position="192"/>
    </location>
</feature>
<dbReference type="FunFam" id="1.10.10.60:FF:000355">
    <property type="entry name" value="Transcription factor MYB124"/>
    <property type="match status" value="1"/>
</dbReference>
<evidence type="ECO:0000256" key="4">
    <source>
        <dbReference type="ARBA" id="ARBA00023242"/>
    </source>
</evidence>